<dbReference type="Proteomes" id="UP000184731">
    <property type="component" value="Chromosome"/>
</dbReference>
<name>A0A1L4CXV4_9BACT</name>
<feature type="signal peptide" evidence="1">
    <location>
        <begin position="1"/>
        <end position="21"/>
    </location>
</feature>
<sequence length="175" mass="20020">MKLTLKVNLIIATAAFNSSIAAHNLDRPIVNLRVYCADSNGNWNWLKTNDRFETLNGFWNTSQRSCKFNMTDYQSDSYSYFIALGGEQEINKLVTACRKKFTTLATPYVYYVNGSSSWFPIASHENRILNGRITIKSILPTSFIPIKSNLNFDMIYPNKLFITKSDISNDPNCFK</sequence>
<feature type="chain" id="PRO_5012973242" evidence="1">
    <location>
        <begin position="22"/>
        <end position="175"/>
    </location>
</feature>
<keyword evidence="3" id="KW-1185">Reference proteome</keyword>
<dbReference type="STRING" id="1915309.AXG55_02050"/>
<dbReference type="AlphaFoldDB" id="A0A1L4CXV4"/>
<keyword evidence="1" id="KW-0732">Signal</keyword>
<evidence type="ECO:0000256" key="1">
    <source>
        <dbReference type="SAM" id="SignalP"/>
    </source>
</evidence>
<protein>
    <submittedName>
        <fullName evidence="2">Uncharacterized protein</fullName>
    </submittedName>
</protein>
<accession>A0A1L4CXV4</accession>
<dbReference type="KEGG" id="saqi:AXG55_02050"/>
<organism evidence="2 3">
    <name type="scientific">Silvanigrella aquatica</name>
    <dbReference type="NCBI Taxonomy" id="1915309"/>
    <lineage>
        <taxon>Bacteria</taxon>
        <taxon>Pseudomonadati</taxon>
        <taxon>Bdellovibrionota</taxon>
        <taxon>Oligoflexia</taxon>
        <taxon>Silvanigrellales</taxon>
        <taxon>Silvanigrellaceae</taxon>
        <taxon>Silvanigrella</taxon>
    </lineage>
</organism>
<dbReference type="EMBL" id="CP017834">
    <property type="protein sequence ID" value="APJ02770.1"/>
    <property type="molecule type" value="Genomic_DNA"/>
</dbReference>
<dbReference type="RefSeq" id="WP_148696479.1">
    <property type="nucleotide sequence ID" value="NZ_CP017834.1"/>
</dbReference>
<gene>
    <name evidence="2" type="ORF">AXG55_02050</name>
</gene>
<reference evidence="2 3" key="1">
    <citation type="submission" date="2016-10" db="EMBL/GenBank/DDBJ databases">
        <title>Silvanigrella aquatica sp. nov., isolated from a freshwater lake located in the Black Forest, Germany, description of Silvanigrellaceae fam. nov., Silvanigrellales ord. nov., reclassification of the order Bdellovibrionales in the class Oligoflexia, reclassification of the families Bacteriovoracaceae and Halobacteriovoraceae in the new order Bacteriovoracales ord. nov., and reclassification of the family Pseudobacteriovoracaceae in the order Oligoflexiales.</title>
        <authorList>
            <person name="Hahn M.W."/>
            <person name="Schmidt J."/>
            <person name="Koll U."/>
            <person name="Rohde M."/>
            <person name="Verbag S."/>
            <person name="Pitt A."/>
            <person name="Nakai R."/>
            <person name="Naganuma T."/>
            <person name="Lang E."/>
        </authorList>
    </citation>
    <scope>NUCLEOTIDE SEQUENCE [LARGE SCALE GENOMIC DNA]</scope>
    <source>
        <strain evidence="2 3">MWH-Nonnen-W8red</strain>
    </source>
</reference>
<evidence type="ECO:0000313" key="3">
    <source>
        <dbReference type="Proteomes" id="UP000184731"/>
    </source>
</evidence>
<proteinExistence type="predicted"/>
<evidence type="ECO:0000313" key="2">
    <source>
        <dbReference type="EMBL" id="APJ02770.1"/>
    </source>
</evidence>